<evidence type="ECO:0000313" key="6">
    <source>
        <dbReference type="Proteomes" id="UP001066276"/>
    </source>
</evidence>
<dbReference type="InterPro" id="IPR000477">
    <property type="entry name" value="RT_dom"/>
</dbReference>
<proteinExistence type="inferred from homology"/>
<keyword evidence="6" id="KW-1185">Reference proteome</keyword>
<feature type="transmembrane region" description="Helical" evidence="3">
    <location>
        <begin position="227"/>
        <end position="247"/>
    </location>
</feature>
<dbReference type="Pfam" id="PF00078">
    <property type="entry name" value="RVT_1"/>
    <property type="match status" value="1"/>
</dbReference>
<keyword evidence="3" id="KW-1133">Transmembrane helix</keyword>
<dbReference type="GO" id="GO:0004523">
    <property type="term" value="F:RNA-DNA hybrid ribonuclease activity"/>
    <property type="evidence" value="ECO:0007669"/>
    <property type="project" value="UniProtKB-EC"/>
</dbReference>
<evidence type="ECO:0000256" key="1">
    <source>
        <dbReference type="ARBA" id="ARBA00010879"/>
    </source>
</evidence>
<dbReference type="Gene3D" id="3.10.10.10">
    <property type="entry name" value="HIV Type 1 Reverse Transcriptase, subunit A, domain 1"/>
    <property type="match status" value="1"/>
</dbReference>
<dbReference type="InterPro" id="IPR043502">
    <property type="entry name" value="DNA/RNA_pol_sf"/>
</dbReference>
<dbReference type="PANTHER" id="PTHR33050">
    <property type="entry name" value="REVERSE TRANSCRIPTASE DOMAIN-CONTAINING PROTEIN"/>
    <property type="match status" value="1"/>
</dbReference>
<keyword evidence="3" id="KW-0472">Membrane</keyword>
<sequence length="412" mass="46413">MALLHEEVNALFAKGAIERVPASEVGHGCYFRYFLVPKKDKGLRPILDLWSLDLFLKKEKFKMLTFAQVLSALDPGDWMVSELQDTYLHIPVLPAHRCYLRFVVGNKHFQFTVLPFGLTSSPWVFTKVMVVVAAHLRRLGVPVFPYLDDWLLKADTPQKVVSHLQTMANLFHSLGFTINMPKSHLTPSQMLPFLGAVLDTVQLWAYPPKKLVQHIWAMIPVFQPLSWILVRMTLGLLGLMASCILLLQKARWHMRALQLDLKFQWVQHQGRLSDKVQISEETAKDLQWWLTNQDLFKGRSLSFPQPDLTVVTDASLLRWGGHMGEAEIRGLCSPANSGLHINLLELCAIRLALKAFLLSLSLSKGKQCNCSRTTPPPCGTATNKEEWGVMDSLSRSPLSLDLAGTSGHFPGD</sequence>
<protein>
    <recommendedName>
        <fullName evidence="2">ribonuclease H</fullName>
        <ecNumber evidence="2">3.1.26.4</ecNumber>
    </recommendedName>
</protein>
<comment type="caution">
    <text evidence="5">The sequence shown here is derived from an EMBL/GenBank/DDBJ whole genome shotgun (WGS) entry which is preliminary data.</text>
</comment>
<name>A0AAV7NP54_PLEWA</name>
<dbReference type="SUPFAM" id="SSF56672">
    <property type="entry name" value="DNA/RNA polymerases"/>
    <property type="match status" value="1"/>
</dbReference>
<dbReference type="PROSITE" id="PS50878">
    <property type="entry name" value="RT_POL"/>
    <property type="match status" value="1"/>
</dbReference>
<dbReference type="AlphaFoldDB" id="A0AAV7NP54"/>
<accession>A0AAV7NP54</accession>
<dbReference type="InterPro" id="IPR052055">
    <property type="entry name" value="Hepadnavirus_pol/RT"/>
</dbReference>
<dbReference type="InterPro" id="IPR043128">
    <property type="entry name" value="Rev_trsase/Diguanyl_cyclase"/>
</dbReference>
<keyword evidence="3" id="KW-0812">Transmembrane</keyword>
<evidence type="ECO:0000313" key="5">
    <source>
        <dbReference type="EMBL" id="KAJ1117822.1"/>
    </source>
</evidence>
<evidence type="ECO:0000256" key="3">
    <source>
        <dbReference type="SAM" id="Phobius"/>
    </source>
</evidence>
<dbReference type="EC" id="3.1.26.4" evidence="2"/>
<dbReference type="CDD" id="cd03714">
    <property type="entry name" value="RT_DIRS1"/>
    <property type="match status" value="1"/>
</dbReference>
<dbReference type="Gene3D" id="3.30.70.270">
    <property type="match status" value="1"/>
</dbReference>
<reference evidence="5" key="1">
    <citation type="journal article" date="2022" name="bioRxiv">
        <title>Sequencing and chromosome-scale assembly of the giantPleurodeles waltlgenome.</title>
        <authorList>
            <person name="Brown T."/>
            <person name="Elewa A."/>
            <person name="Iarovenko S."/>
            <person name="Subramanian E."/>
            <person name="Araus A.J."/>
            <person name="Petzold A."/>
            <person name="Susuki M."/>
            <person name="Suzuki K.-i.T."/>
            <person name="Hayashi T."/>
            <person name="Toyoda A."/>
            <person name="Oliveira C."/>
            <person name="Osipova E."/>
            <person name="Leigh N.D."/>
            <person name="Simon A."/>
            <person name="Yun M.H."/>
        </authorList>
    </citation>
    <scope>NUCLEOTIDE SEQUENCE</scope>
    <source>
        <strain evidence="5">20211129_DDA</strain>
        <tissue evidence="5">Liver</tissue>
    </source>
</reference>
<dbReference type="EMBL" id="JANPWB010000012">
    <property type="protein sequence ID" value="KAJ1117822.1"/>
    <property type="molecule type" value="Genomic_DNA"/>
</dbReference>
<dbReference type="Proteomes" id="UP001066276">
    <property type="component" value="Chromosome 8"/>
</dbReference>
<dbReference type="PANTHER" id="PTHR33050:SF7">
    <property type="entry name" value="RIBONUCLEASE H"/>
    <property type="match status" value="1"/>
</dbReference>
<evidence type="ECO:0000256" key="2">
    <source>
        <dbReference type="ARBA" id="ARBA00012180"/>
    </source>
</evidence>
<feature type="domain" description="Reverse transcriptase" evidence="4">
    <location>
        <begin position="17"/>
        <end position="198"/>
    </location>
</feature>
<gene>
    <name evidence="5" type="ORF">NDU88_006018</name>
</gene>
<evidence type="ECO:0000259" key="4">
    <source>
        <dbReference type="PROSITE" id="PS50878"/>
    </source>
</evidence>
<organism evidence="5 6">
    <name type="scientific">Pleurodeles waltl</name>
    <name type="common">Iberian ribbed newt</name>
    <dbReference type="NCBI Taxonomy" id="8319"/>
    <lineage>
        <taxon>Eukaryota</taxon>
        <taxon>Metazoa</taxon>
        <taxon>Chordata</taxon>
        <taxon>Craniata</taxon>
        <taxon>Vertebrata</taxon>
        <taxon>Euteleostomi</taxon>
        <taxon>Amphibia</taxon>
        <taxon>Batrachia</taxon>
        <taxon>Caudata</taxon>
        <taxon>Salamandroidea</taxon>
        <taxon>Salamandridae</taxon>
        <taxon>Pleurodelinae</taxon>
        <taxon>Pleurodeles</taxon>
    </lineage>
</organism>
<comment type="similarity">
    <text evidence="1">Belongs to the beta type-B retroviral polymerase family. HERV class-II K(HML-2) pol subfamily.</text>
</comment>